<comment type="caution">
    <text evidence="3">The sequence shown here is derived from an EMBL/GenBank/DDBJ whole genome shotgun (WGS) entry which is preliminary data.</text>
</comment>
<dbReference type="EMBL" id="BMDO01000014">
    <property type="protein sequence ID" value="GGI52512.1"/>
    <property type="molecule type" value="Genomic_DNA"/>
</dbReference>
<feature type="transmembrane region" description="Helical" evidence="1">
    <location>
        <begin position="334"/>
        <end position="351"/>
    </location>
</feature>
<organism evidence="3 4">
    <name type="scientific">Mucilaginibacter galii</name>
    <dbReference type="NCBI Taxonomy" id="2005073"/>
    <lineage>
        <taxon>Bacteria</taxon>
        <taxon>Pseudomonadati</taxon>
        <taxon>Bacteroidota</taxon>
        <taxon>Sphingobacteriia</taxon>
        <taxon>Sphingobacteriales</taxon>
        <taxon>Sphingobacteriaceae</taxon>
        <taxon>Mucilaginibacter</taxon>
    </lineage>
</organism>
<dbReference type="SUPFAM" id="SSF53448">
    <property type="entry name" value="Nucleotide-diphospho-sugar transferases"/>
    <property type="match status" value="1"/>
</dbReference>
<dbReference type="PANTHER" id="PTHR43646">
    <property type="entry name" value="GLYCOSYLTRANSFERASE"/>
    <property type="match status" value="1"/>
</dbReference>
<evidence type="ECO:0000313" key="4">
    <source>
        <dbReference type="Proteomes" id="UP000662074"/>
    </source>
</evidence>
<dbReference type="Proteomes" id="UP000662074">
    <property type="component" value="Unassembled WGS sequence"/>
</dbReference>
<dbReference type="RefSeq" id="WP_188418625.1">
    <property type="nucleotide sequence ID" value="NZ_BMDO01000014.1"/>
</dbReference>
<keyword evidence="1" id="KW-0472">Membrane</keyword>
<protein>
    <submittedName>
        <fullName evidence="3">Glycosyl hydrolase</fullName>
    </submittedName>
</protein>
<dbReference type="GO" id="GO:0016787">
    <property type="term" value="F:hydrolase activity"/>
    <property type="evidence" value="ECO:0007669"/>
    <property type="project" value="UniProtKB-KW"/>
</dbReference>
<name>A0A917JDF7_9SPHI</name>
<keyword evidence="1" id="KW-1133">Transmembrane helix</keyword>
<gene>
    <name evidence="3" type="ORF">GCM10011425_37240</name>
</gene>
<evidence type="ECO:0000313" key="3">
    <source>
        <dbReference type="EMBL" id="GGI52512.1"/>
    </source>
</evidence>
<evidence type="ECO:0000259" key="2">
    <source>
        <dbReference type="Pfam" id="PF00535"/>
    </source>
</evidence>
<dbReference type="Pfam" id="PF00535">
    <property type="entry name" value="Glycos_transf_2"/>
    <property type="match status" value="1"/>
</dbReference>
<accession>A0A917JDF7</accession>
<keyword evidence="1" id="KW-0812">Transmembrane</keyword>
<proteinExistence type="predicted"/>
<dbReference type="Gene3D" id="3.90.550.10">
    <property type="entry name" value="Spore Coat Polysaccharide Biosynthesis Protein SpsA, Chain A"/>
    <property type="match status" value="1"/>
</dbReference>
<dbReference type="CDD" id="cd06423">
    <property type="entry name" value="CESA_like"/>
    <property type="match status" value="1"/>
</dbReference>
<dbReference type="AlphaFoldDB" id="A0A917JDF7"/>
<sequence length="362" mass="40895">MIVAISVVFFFLVLRFAVTLFNFISDPKLRKINRMQQDMVSILIPARNEEANIIPLLQSIHKQDYPHYEVIVLDDDSTDNTYALCEAFAANHPKFSVVKGKPLEQGWLGKNYACHQLAQQAHGTYLLFLDADEQVGNSLINSAVHRIKSKNLALFSLFTNQEMCSLGEQTVVPLMHYLLLNLLPLRLIYLAKNPSLAAASGQFMLFNTAVYRKHQWHSLSRDRVVEDVEIMKLVKVRKLKGESLLANGLITCRMYTGYQQAISGFSKNFLAPFNYSIPGFICYLMLVIGGPLLIISTLNLPLILMMCGLILLSRIMISFASGQNAFYNTLLHPVQMASLLIVGIFAIQNHLTRNTVWKGRRV</sequence>
<keyword evidence="4" id="KW-1185">Reference proteome</keyword>
<keyword evidence="3" id="KW-0378">Hydrolase</keyword>
<feature type="transmembrane region" description="Helical" evidence="1">
    <location>
        <begin position="302"/>
        <end position="322"/>
    </location>
</feature>
<reference evidence="3" key="2">
    <citation type="submission" date="2020-09" db="EMBL/GenBank/DDBJ databases">
        <authorList>
            <person name="Sun Q."/>
            <person name="Sedlacek I."/>
        </authorList>
    </citation>
    <scope>NUCLEOTIDE SEQUENCE</scope>
    <source>
        <strain evidence="3">CCM 8711</strain>
    </source>
</reference>
<feature type="transmembrane region" description="Helical" evidence="1">
    <location>
        <begin position="275"/>
        <end position="295"/>
    </location>
</feature>
<dbReference type="InterPro" id="IPR029044">
    <property type="entry name" value="Nucleotide-diphossugar_trans"/>
</dbReference>
<reference evidence="3" key="1">
    <citation type="journal article" date="2014" name="Int. J. Syst. Evol. Microbiol.">
        <title>Complete genome sequence of Corynebacterium casei LMG S-19264T (=DSM 44701T), isolated from a smear-ripened cheese.</title>
        <authorList>
            <consortium name="US DOE Joint Genome Institute (JGI-PGF)"/>
            <person name="Walter F."/>
            <person name="Albersmeier A."/>
            <person name="Kalinowski J."/>
            <person name="Ruckert C."/>
        </authorList>
    </citation>
    <scope>NUCLEOTIDE SEQUENCE</scope>
    <source>
        <strain evidence="3">CCM 8711</strain>
    </source>
</reference>
<dbReference type="PANTHER" id="PTHR43646:SF3">
    <property type="entry name" value="SLR1566 PROTEIN"/>
    <property type="match status" value="1"/>
</dbReference>
<evidence type="ECO:0000256" key="1">
    <source>
        <dbReference type="SAM" id="Phobius"/>
    </source>
</evidence>
<feature type="domain" description="Glycosyltransferase 2-like" evidence="2">
    <location>
        <begin position="41"/>
        <end position="213"/>
    </location>
</feature>
<dbReference type="InterPro" id="IPR001173">
    <property type="entry name" value="Glyco_trans_2-like"/>
</dbReference>